<reference evidence="4 5" key="1">
    <citation type="submission" date="2013-02" db="EMBL/GenBank/DDBJ databases">
        <title>Draft genome sequence of Amycolatopsis vancoresmycina strain DSM 44592T.</title>
        <authorList>
            <person name="Kumar S."/>
            <person name="Kaur N."/>
            <person name="Kaur C."/>
            <person name="Raghava G.P.S."/>
            <person name="Mayilraj S."/>
        </authorList>
    </citation>
    <scope>NUCLEOTIDE SEQUENCE [LARGE SCALE GENOMIC DNA]</scope>
    <source>
        <strain evidence="4 5">DSM 44592</strain>
    </source>
</reference>
<dbReference type="Gene3D" id="3.40.50.1110">
    <property type="entry name" value="SGNH hydrolase"/>
    <property type="match status" value="1"/>
</dbReference>
<dbReference type="AlphaFoldDB" id="R1G5M3"/>
<dbReference type="PATRIC" id="fig|1292037.4.peg.3795"/>
<dbReference type="PANTHER" id="PTHR43784">
    <property type="entry name" value="GDSL-LIKE LIPASE/ACYLHYDROLASE, PUTATIVE (AFU_ORTHOLOGUE AFUA_2G00820)-RELATED"/>
    <property type="match status" value="1"/>
</dbReference>
<evidence type="ECO:0000313" key="4">
    <source>
        <dbReference type="EMBL" id="EOD66753.1"/>
    </source>
</evidence>
<keyword evidence="5" id="KW-1185">Reference proteome</keyword>
<organism evidence="4 5">
    <name type="scientific">Amycolatopsis vancoresmycina DSM 44592</name>
    <dbReference type="NCBI Taxonomy" id="1292037"/>
    <lineage>
        <taxon>Bacteria</taxon>
        <taxon>Bacillati</taxon>
        <taxon>Actinomycetota</taxon>
        <taxon>Actinomycetes</taxon>
        <taxon>Pseudonocardiales</taxon>
        <taxon>Pseudonocardiaceae</taxon>
        <taxon>Amycolatopsis</taxon>
    </lineage>
</organism>
<dbReference type="eggNOG" id="COG2755">
    <property type="taxonomic scope" value="Bacteria"/>
</dbReference>
<keyword evidence="4" id="KW-0378">Hydrolase</keyword>
<proteinExistence type="predicted"/>
<feature type="signal peptide" evidence="2">
    <location>
        <begin position="1"/>
        <end position="24"/>
    </location>
</feature>
<accession>R1G5M3</accession>
<dbReference type="InterPro" id="IPR053140">
    <property type="entry name" value="GDSL_Rv0518-like"/>
</dbReference>
<feature type="chain" id="PRO_5004360237" evidence="2">
    <location>
        <begin position="25"/>
        <end position="409"/>
    </location>
</feature>
<dbReference type="Pfam" id="PF13472">
    <property type="entry name" value="Lipase_GDSL_2"/>
    <property type="match status" value="1"/>
</dbReference>
<gene>
    <name evidence="4" type="ORF">H480_19970</name>
</gene>
<comment type="caution">
    <text evidence="4">The sequence shown here is derived from an EMBL/GenBank/DDBJ whole genome shotgun (WGS) entry which is preliminary data.</text>
</comment>
<evidence type="ECO:0000313" key="5">
    <source>
        <dbReference type="Proteomes" id="UP000014139"/>
    </source>
</evidence>
<evidence type="ECO:0000259" key="3">
    <source>
        <dbReference type="Pfam" id="PF13472"/>
    </source>
</evidence>
<dbReference type="PANTHER" id="PTHR43784:SF2">
    <property type="entry name" value="GDSL-LIKE LIPASE_ACYLHYDROLASE, PUTATIVE (AFU_ORTHOLOGUE AFUA_2G00820)-RELATED"/>
    <property type="match status" value="1"/>
</dbReference>
<dbReference type="GO" id="GO:0016787">
    <property type="term" value="F:hydrolase activity"/>
    <property type="evidence" value="ECO:0007669"/>
    <property type="project" value="UniProtKB-KW"/>
</dbReference>
<dbReference type="InterPro" id="IPR013830">
    <property type="entry name" value="SGNH_hydro"/>
</dbReference>
<evidence type="ECO:0000256" key="2">
    <source>
        <dbReference type="SAM" id="SignalP"/>
    </source>
</evidence>
<dbReference type="SUPFAM" id="SSF52266">
    <property type="entry name" value="SGNH hydrolase"/>
    <property type="match status" value="1"/>
</dbReference>
<feature type="domain" description="SGNH hydrolase-type esterase" evidence="3">
    <location>
        <begin position="204"/>
        <end position="397"/>
    </location>
</feature>
<dbReference type="RefSeq" id="WP_003088801.1">
    <property type="nucleotide sequence ID" value="NZ_AOUO01000276.1"/>
</dbReference>
<dbReference type="OrthoDB" id="1828825at2"/>
<protein>
    <submittedName>
        <fullName evidence="4">SGNH hydrolase</fullName>
    </submittedName>
</protein>
<dbReference type="EMBL" id="AOUO01000276">
    <property type="protein sequence ID" value="EOD66753.1"/>
    <property type="molecule type" value="Genomic_DNA"/>
</dbReference>
<sequence>MRFSRTAVILAVSASLLSPAVADAASAPPGPVTLTESSLQGVHGVSPDVTVRNVLTVTASGTALRVRLGNPFGASPLRVRSVWVGRQPSPGSPALAPGSNRRATFGFRHAVTIPPGASAWTDPLPLSVRRGDRVAVSVYAPGSPVDDHTFPPPETSTPGSFASAGPGDAGADESGRAYGAFAPGVLWWADAISAASAARGTIVALGDSITDGYNAFGGGPRWTDVLAERIATRPPSRRLSVANAGISGNTVSVQPNPYDPTGQCCGPPAPARLDRDVLSLPGVRYVLLLEGTNDLGGGDYAPPAPAAQVIGAMRTIAGRVHAAGRRIVGATILPMCNAAGGPKEQARLAVNAWIRTSGTFDAVLDFDAVLRDPADPTVIRADRRTDCYHPNAAGDRLLGDSIDLRVFGL</sequence>
<feature type="region of interest" description="Disordered" evidence="1">
    <location>
        <begin position="142"/>
        <end position="172"/>
    </location>
</feature>
<dbReference type="InterPro" id="IPR036514">
    <property type="entry name" value="SGNH_hydro_sf"/>
</dbReference>
<keyword evidence="2" id="KW-0732">Signal</keyword>
<dbReference type="Proteomes" id="UP000014139">
    <property type="component" value="Unassembled WGS sequence"/>
</dbReference>
<name>R1G5M3_9PSEU</name>
<evidence type="ECO:0000256" key="1">
    <source>
        <dbReference type="SAM" id="MobiDB-lite"/>
    </source>
</evidence>